<name>A0ABP0GA90_CLALP</name>
<evidence type="ECO:0000256" key="1">
    <source>
        <dbReference type="SAM" id="Phobius"/>
    </source>
</evidence>
<accession>A0ABP0GA90</accession>
<keyword evidence="1" id="KW-0472">Membrane</keyword>
<keyword evidence="1" id="KW-0812">Transmembrane</keyword>
<organism evidence="2 3">
    <name type="scientific">Clavelina lepadiformis</name>
    <name type="common">Light-bulb sea squirt</name>
    <name type="synonym">Ascidia lepadiformis</name>
    <dbReference type="NCBI Taxonomy" id="159417"/>
    <lineage>
        <taxon>Eukaryota</taxon>
        <taxon>Metazoa</taxon>
        <taxon>Chordata</taxon>
        <taxon>Tunicata</taxon>
        <taxon>Ascidiacea</taxon>
        <taxon>Aplousobranchia</taxon>
        <taxon>Clavelinidae</taxon>
        <taxon>Clavelina</taxon>
    </lineage>
</organism>
<evidence type="ECO:0008006" key="4">
    <source>
        <dbReference type="Google" id="ProtNLM"/>
    </source>
</evidence>
<comment type="caution">
    <text evidence="2">The sequence shown here is derived from an EMBL/GenBank/DDBJ whole genome shotgun (WGS) entry which is preliminary data.</text>
</comment>
<dbReference type="EMBL" id="CAWYQH010000108">
    <property type="protein sequence ID" value="CAK8688718.1"/>
    <property type="molecule type" value="Genomic_DNA"/>
</dbReference>
<evidence type="ECO:0000313" key="3">
    <source>
        <dbReference type="Proteomes" id="UP001642483"/>
    </source>
</evidence>
<proteinExistence type="predicted"/>
<gene>
    <name evidence="2" type="ORF">CVLEPA_LOCUS20702</name>
</gene>
<sequence length="99" mass="11818">MLQQQMQILLESFQFGMIGLGIAVIVILFVFYRISKQTDRQLRERENQQRNLALRFANGNVVNRSLLVIPSKTRLYTILYYFLMVQQEKPFPSVKMFWL</sequence>
<feature type="transmembrane region" description="Helical" evidence="1">
    <location>
        <begin position="12"/>
        <end position="34"/>
    </location>
</feature>
<evidence type="ECO:0000313" key="2">
    <source>
        <dbReference type="EMBL" id="CAK8688718.1"/>
    </source>
</evidence>
<keyword evidence="1" id="KW-1133">Transmembrane helix</keyword>
<reference evidence="2 3" key="1">
    <citation type="submission" date="2024-02" db="EMBL/GenBank/DDBJ databases">
        <authorList>
            <person name="Daric V."/>
            <person name="Darras S."/>
        </authorList>
    </citation>
    <scope>NUCLEOTIDE SEQUENCE [LARGE SCALE GENOMIC DNA]</scope>
</reference>
<keyword evidence="3" id="KW-1185">Reference proteome</keyword>
<dbReference type="Proteomes" id="UP001642483">
    <property type="component" value="Unassembled WGS sequence"/>
</dbReference>
<protein>
    <recommendedName>
        <fullName evidence="4">ATP synthase F0 subunit 8</fullName>
    </recommendedName>
</protein>